<gene>
    <name evidence="2" type="ORF">SAPINGB_P004568</name>
</gene>
<dbReference type="OrthoDB" id="4083919at2759"/>
<dbReference type="RefSeq" id="XP_031855174.1">
    <property type="nucleotide sequence ID" value="XM_031999283.1"/>
</dbReference>
<feature type="region of interest" description="Disordered" evidence="1">
    <location>
        <begin position="281"/>
        <end position="309"/>
    </location>
</feature>
<evidence type="ECO:0000313" key="2">
    <source>
        <dbReference type="EMBL" id="VVT55381.1"/>
    </source>
</evidence>
<feature type="region of interest" description="Disordered" evidence="1">
    <location>
        <begin position="28"/>
        <end position="52"/>
    </location>
</feature>
<dbReference type="Proteomes" id="UP000398389">
    <property type="component" value="Unassembled WGS sequence"/>
</dbReference>
<reference evidence="2 3" key="1">
    <citation type="submission" date="2019-09" db="EMBL/GenBank/DDBJ databases">
        <authorList>
            <person name="Brejova B."/>
        </authorList>
    </citation>
    <scope>NUCLEOTIDE SEQUENCE [LARGE SCALE GENOMIC DNA]</scope>
</reference>
<evidence type="ECO:0000256" key="1">
    <source>
        <dbReference type="SAM" id="MobiDB-lite"/>
    </source>
</evidence>
<sequence length="540" mass="61999">MKPSDLLKTSIGVFVGLSHAAPIADSQIQHPTPLPSSQNTITTSSSNSTLNDTQVSSQWSYFMYWDNPEWHYHNEKQDFECETYSSLFYPYTGYRLLRKYELTLALFPVKTSLKFVFCHRGRVVAEQLIDYNEQTDAGRPLFRWDRTFCITSREPFTPDARGCFRMARRARYTDFGLPLYPREAFIGGLFRCPTDDPTAPCDQNEAVSPAAPLIADEPYAGVFELHNPWKFLYHEPLFYTPDYYSQVYPRYSEMWARFIDINEEYDADTIVVSKNGIKKRIRRSKKYTSSSRPGSRPKPGTNNQQTPAAVSVDSLEEFNLFDETMRMVEPYLPRAISHALFSSFPRPSASSSSSSSSFSAPKFARIVAALGAMPDRRAAARIYHTLVVRANGREALPDPRIRLADPDLAGDAEHSVLFSEWAGARHNGSEYETLYNNKNGWLAKLNVFKYYRPRTRIAKQQTVNEDDSDALGNPSIGKTFPVEAMKRPPKYYSDLKPGRDYNNYHYPPGSYIDQIQRKKEMQRRRRVGEHYCPPGKRCKF</sequence>
<feature type="compositionally biased region" description="Low complexity" evidence="1">
    <location>
        <begin position="36"/>
        <end position="52"/>
    </location>
</feature>
<keyword evidence="3" id="KW-1185">Reference proteome</keyword>
<accession>A0A5E8BW97</accession>
<name>A0A5E8BW97_9ASCO</name>
<proteinExistence type="predicted"/>
<protein>
    <submittedName>
        <fullName evidence="2">Uncharacterized protein</fullName>
    </submittedName>
</protein>
<dbReference type="GeneID" id="43583383"/>
<feature type="compositionally biased region" description="Low complexity" evidence="1">
    <location>
        <begin position="289"/>
        <end position="300"/>
    </location>
</feature>
<dbReference type="EMBL" id="CABVLU010000003">
    <property type="protein sequence ID" value="VVT55381.1"/>
    <property type="molecule type" value="Genomic_DNA"/>
</dbReference>
<organism evidence="2 3">
    <name type="scientific">Magnusiomyces paraingens</name>
    <dbReference type="NCBI Taxonomy" id="2606893"/>
    <lineage>
        <taxon>Eukaryota</taxon>
        <taxon>Fungi</taxon>
        <taxon>Dikarya</taxon>
        <taxon>Ascomycota</taxon>
        <taxon>Saccharomycotina</taxon>
        <taxon>Dipodascomycetes</taxon>
        <taxon>Dipodascales</taxon>
        <taxon>Dipodascaceae</taxon>
        <taxon>Magnusiomyces</taxon>
    </lineage>
</organism>
<evidence type="ECO:0000313" key="3">
    <source>
        <dbReference type="Proteomes" id="UP000398389"/>
    </source>
</evidence>
<dbReference type="AlphaFoldDB" id="A0A5E8BW97"/>